<keyword evidence="7" id="KW-1133">Transmembrane helix</keyword>
<evidence type="ECO:0000256" key="2">
    <source>
        <dbReference type="ARBA" id="ARBA00008661"/>
    </source>
</evidence>
<organism evidence="11 12">
    <name type="scientific">Dioszegia hungarica</name>
    <dbReference type="NCBI Taxonomy" id="4972"/>
    <lineage>
        <taxon>Eukaryota</taxon>
        <taxon>Fungi</taxon>
        <taxon>Dikarya</taxon>
        <taxon>Basidiomycota</taxon>
        <taxon>Agaricomycotina</taxon>
        <taxon>Tremellomycetes</taxon>
        <taxon>Tremellales</taxon>
        <taxon>Bulleribasidiaceae</taxon>
        <taxon>Dioszegia</taxon>
    </lineage>
</organism>
<evidence type="ECO:0000256" key="3">
    <source>
        <dbReference type="ARBA" id="ARBA00022676"/>
    </source>
</evidence>
<keyword evidence="5" id="KW-0812">Transmembrane</keyword>
<keyword evidence="8 10" id="KW-0333">Golgi apparatus</keyword>
<evidence type="ECO:0000256" key="9">
    <source>
        <dbReference type="ARBA" id="ARBA00023136"/>
    </source>
</evidence>
<gene>
    <name evidence="11" type="ORF">MKK02DRAFT_25186</name>
</gene>
<dbReference type="Proteomes" id="UP001164286">
    <property type="component" value="Unassembled WGS sequence"/>
</dbReference>
<dbReference type="GO" id="GO:0016758">
    <property type="term" value="F:hexosyltransferase activity"/>
    <property type="evidence" value="ECO:0007669"/>
    <property type="project" value="InterPro"/>
</dbReference>
<accession>A0AA38LUI1</accession>
<dbReference type="EC" id="2.4.1.-" evidence="10"/>
<dbReference type="GO" id="GO:0051072">
    <property type="term" value="P:4,6-pyruvylated galactose residue biosynthetic process"/>
    <property type="evidence" value="ECO:0007669"/>
    <property type="project" value="TreeGrafter"/>
</dbReference>
<evidence type="ECO:0000313" key="12">
    <source>
        <dbReference type="Proteomes" id="UP001164286"/>
    </source>
</evidence>
<dbReference type="Gene3D" id="3.90.550.50">
    <property type="match status" value="1"/>
</dbReference>
<keyword evidence="12" id="KW-1185">Reference proteome</keyword>
<comment type="subcellular location">
    <subcellularLocation>
        <location evidence="1 10">Golgi apparatus membrane</location>
        <topology evidence="1 10">Single-pass type II membrane protein</topology>
    </subcellularLocation>
</comment>
<dbReference type="RefSeq" id="XP_052945340.1">
    <property type="nucleotide sequence ID" value="XM_053086998.1"/>
</dbReference>
<name>A0AA38LUI1_9TREE</name>
<keyword evidence="4" id="KW-0808">Transferase</keyword>
<evidence type="ECO:0000256" key="10">
    <source>
        <dbReference type="RuleBase" id="RU363063"/>
    </source>
</evidence>
<keyword evidence="3 10" id="KW-0328">Glycosyltransferase</keyword>
<dbReference type="GeneID" id="77726199"/>
<evidence type="ECO:0000256" key="1">
    <source>
        <dbReference type="ARBA" id="ARBA00004323"/>
    </source>
</evidence>
<evidence type="ECO:0000256" key="5">
    <source>
        <dbReference type="ARBA" id="ARBA00022692"/>
    </source>
</evidence>
<dbReference type="EMBL" id="JAKWFO010000005">
    <property type="protein sequence ID" value="KAI9635563.1"/>
    <property type="molecule type" value="Genomic_DNA"/>
</dbReference>
<keyword evidence="6" id="KW-0735">Signal-anchor</keyword>
<dbReference type="AlphaFoldDB" id="A0AA38LUI1"/>
<reference evidence="11" key="1">
    <citation type="journal article" date="2022" name="G3 (Bethesda)">
        <title>High quality genome of the basidiomycete yeast Dioszegia hungarica PDD-24b-2 isolated from cloud water.</title>
        <authorList>
            <person name="Jarrige D."/>
            <person name="Haridas S."/>
            <person name="Bleykasten-Grosshans C."/>
            <person name="Joly M."/>
            <person name="Nadalig T."/>
            <person name="Sancelme M."/>
            <person name="Vuilleumier S."/>
            <person name="Grigoriev I.V."/>
            <person name="Amato P."/>
            <person name="Bringel F."/>
        </authorList>
    </citation>
    <scope>NUCLEOTIDE SEQUENCE</scope>
    <source>
        <strain evidence="11">PDD-24b-2</strain>
    </source>
</reference>
<proteinExistence type="inferred from homology"/>
<dbReference type="InterPro" id="IPR002659">
    <property type="entry name" value="Glyco_trans_31"/>
</dbReference>
<keyword evidence="9" id="KW-0472">Membrane</keyword>
<sequence>MDELQTLGSIQPLTPSHPAWPYTGDQIPSLAIADTLAPVSVLVGVFTMDREAERRQLIRATYASHPESRKEGTEGVKVVFVMGQPAPPFADKIALESELYGDLLLLDIHENMNDGKTHAYFAWAAQHAQVPNCHYPAVAATHISHLAEQEAAEGMFERRSRETAVCTGTRQPDYVVKADDDSFIVLSELERRLRVLPREKAYWGLLMYGEYLQTQERSEYMAGEGYALSMDLVKFVGTSKYALAHTMGDEDQRVGDWIRAHPKAEEVVWVTERCWMYDHPKARKLLSHGFMFPDVVQSIRDDTDYFLPPHIPPHILDTWSTVSPYNRPYRPPLANLTISQQIEALTEGSPLSMWHKHNRPYFRHGNHKSGRHPLTLAEEVERAWKDRPTRAERMKGGDKGSTVLVHKVRRDEWWIETALALLGSEGR</sequence>
<protein>
    <recommendedName>
        <fullName evidence="10">Hexosyltransferase</fullName>
        <ecNumber evidence="10">2.4.1.-</ecNumber>
    </recommendedName>
</protein>
<dbReference type="GO" id="GO:0000139">
    <property type="term" value="C:Golgi membrane"/>
    <property type="evidence" value="ECO:0007669"/>
    <property type="project" value="UniProtKB-SubCell"/>
</dbReference>
<evidence type="ECO:0000256" key="6">
    <source>
        <dbReference type="ARBA" id="ARBA00022968"/>
    </source>
</evidence>
<evidence type="ECO:0000313" key="11">
    <source>
        <dbReference type="EMBL" id="KAI9635563.1"/>
    </source>
</evidence>
<evidence type="ECO:0000256" key="7">
    <source>
        <dbReference type="ARBA" id="ARBA00022989"/>
    </source>
</evidence>
<dbReference type="PANTHER" id="PTHR11214">
    <property type="entry name" value="BETA-1,3-N-ACETYLGLUCOSAMINYLTRANSFERASE"/>
    <property type="match status" value="1"/>
</dbReference>
<dbReference type="PANTHER" id="PTHR11214:SF333">
    <property type="entry name" value="GLYCOSYLTRANSFERASE FAMILY 31 PROTEIN"/>
    <property type="match status" value="1"/>
</dbReference>
<comment type="caution">
    <text evidence="11">The sequence shown here is derived from an EMBL/GenBank/DDBJ whole genome shotgun (WGS) entry which is preliminary data.</text>
</comment>
<dbReference type="Pfam" id="PF01762">
    <property type="entry name" value="Galactosyl_T"/>
    <property type="match status" value="1"/>
</dbReference>
<comment type="similarity">
    <text evidence="2 10">Belongs to the glycosyltransferase 31 family.</text>
</comment>
<evidence type="ECO:0000256" key="4">
    <source>
        <dbReference type="ARBA" id="ARBA00022679"/>
    </source>
</evidence>
<evidence type="ECO:0000256" key="8">
    <source>
        <dbReference type="ARBA" id="ARBA00023034"/>
    </source>
</evidence>